<evidence type="ECO:0000256" key="2">
    <source>
        <dbReference type="SAM" id="Phobius"/>
    </source>
</evidence>
<keyword evidence="2" id="KW-0472">Membrane</keyword>
<evidence type="ECO:0000259" key="3">
    <source>
        <dbReference type="Pfam" id="PF00963"/>
    </source>
</evidence>
<evidence type="ECO:0000256" key="1">
    <source>
        <dbReference type="SAM" id="MobiDB-lite"/>
    </source>
</evidence>
<protein>
    <submittedName>
        <fullName evidence="4">Cellulosome anchor protein</fullName>
    </submittedName>
</protein>
<dbReference type="KEGG" id="nay:HYG81_17800"/>
<keyword evidence="2" id="KW-0812">Transmembrane</keyword>
<evidence type="ECO:0000313" key="4">
    <source>
        <dbReference type="EMBL" id="QLK27902.1"/>
    </source>
</evidence>
<proteinExistence type="predicted"/>
<dbReference type="InterPro" id="IPR008965">
    <property type="entry name" value="CBM2/CBM3_carb-bd_dom_sf"/>
</dbReference>
<keyword evidence="2" id="KW-1133">Transmembrane helix</keyword>
<sequence length="251" mass="25996">MTGIARIVVGSGLAVLLALSVVGAAGTAVAIDQVAILSPEQRTVEAAPGETIEIDVTLQSQGGHGNEGISGVALIAQYHPDYLEVTDIERGPWLEGEETEIRTTERIAHERGTAFLEQRREPAAGGTTGTGTIATLTVRVADDAPAGTTAISFDETDVALTGDWPIAVVDESVTVAVDGGDQSLESFDHPDPDELDLESEERSENNSSDVDSGAADNGGDLPVPGFTIGVTLVAVALAVLRLIAARDHPPR</sequence>
<dbReference type="Gene3D" id="2.60.40.680">
    <property type="match status" value="1"/>
</dbReference>
<dbReference type="OrthoDB" id="157640at2157"/>
<organism evidence="4 5">
    <name type="scientific">Natrinema zhouii</name>
    <dbReference type="NCBI Taxonomy" id="1710539"/>
    <lineage>
        <taxon>Archaea</taxon>
        <taxon>Methanobacteriati</taxon>
        <taxon>Methanobacteriota</taxon>
        <taxon>Stenosarchaea group</taxon>
        <taxon>Halobacteria</taxon>
        <taxon>Halobacteriales</taxon>
        <taxon>Natrialbaceae</taxon>
        <taxon>Natrinema</taxon>
    </lineage>
</organism>
<feature type="domain" description="Cohesin" evidence="3">
    <location>
        <begin position="43"/>
        <end position="156"/>
    </location>
</feature>
<dbReference type="GeneID" id="56145099"/>
<dbReference type="SUPFAM" id="SSF49384">
    <property type="entry name" value="Carbohydrate-binding domain"/>
    <property type="match status" value="1"/>
</dbReference>
<reference evidence="4 5" key="1">
    <citation type="submission" date="2020-07" db="EMBL/GenBank/DDBJ databases">
        <title>Natrinema (YPL30) sp. nov. and Haloterrigena xxxxxx (YPL8) sp. nov., isolated from a salt mine.</title>
        <authorList>
            <person name="Cui H."/>
        </authorList>
    </citation>
    <scope>NUCLEOTIDE SEQUENCE [LARGE SCALE GENOMIC DNA]</scope>
    <source>
        <strain evidence="4 5">YPL13</strain>
    </source>
</reference>
<dbReference type="Pfam" id="PF00963">
    <property type="entry name" value="Cohesin"/>
    <property type="match status" value="1"/>
</dbReference>
<name>A0A7D6GT86_9EURY</name>
<accession>A0A7D6GT86</accession>
<keyword evidence="5" id="KW-1185">Reference proteome</keyword>
<dbReference type="AlphaFoldDB" id="A0A7D6GT86"/>
<dbReference type="GO" id="GO:0030246">
    <property type="term" value="F:carbohydrate binding"/>
    <property type="evidence" value="ECO:0007669"/>
    <property type="project" value="InterPro"/>
</dbReference>
<gene>
    <name evidence="4" type="ORF">HYG81_17800</name>
</gene>
<dbReference type="GO" id="GO:0000272">
    <property type="term" value="P:polysaccharide catabolic process"/>
    <property type="evidence" value="ECO:0007669"/>
    <property type="project" value="InterPro"/>
</dbReference>
<dbReference type="EMBL" id="CP059154">
    <property type="protein sequence ID" value="QLK27902.1"/>
    <property type="molecule type" value="Genomic_DNA"/>
</dbReference>
<dbReference type="Proteomes" id="UP000510869">
    <property type="component" value="Chromosome"/>
</dbReference>
<feature type="transmembrane region" description="Helical" evidence="2">
    <location>
        <begin position="225"/>
        <end position="244"/>
    </location>
</feature>
<feature type="region of interest" description="Disordered" evidence="1">
    <location>
        <begin position="180"/>
        <end position="221"/>
    </location>
</feature>
<dbReference type="InterPro" id="IPR002102">
    <property type="entry name" value="Cohesin_dom"/>
</dbReference>
<dbReference type="RefSeq" id="WP_180843061.1">
    <property type="nucleotide sequence ID" value="NZ_CP059154.1"/>
</dbReference>
<evidence type="ECO:0000313" key="5">
    <source>
        <dbReference type="Proteomes" id="UP000510869"/>
    </source>
</evidence>